<dbReference type="EMBL" id="MJEQ01000019">
    <property type="protein sequence ID" value="OIT40519.1"/>
    <property type="molecule type" value="Genomic_DNA"/>
</dbReference>
<dbReference type="Proteomes" id="UP000187609">
    <property type="component" value="Unassembled WGS sequence"/>
</dbReference>
<keyword evidence="2" id="KW-1185">Reference proteome</keyword>
<protein>
    <submittedName>
        <fullName evidence="1">Uncharacterized protein</fullName>
    </submittedName>
</protein>
<gene>
    <name evidence="1" type="ORF">A4A49_12454</name>
</gene>
<evidence type="ECO:0000313" key="1">
    <source>
        <dbReference type="EMBL" id="OIT40519.1"/>
    </source>
</evidence>
<dbReference type="AlphaFoldDB" id="A0A314LHM6"/>
<reference evidence="1" key="1">
    <citation type="submission" date="2016-11" db="EMBL/GenBank/DDBJ databases">
        <title>The genome of Nicotiana attenuata.</title>
        <authorList>
            <person name="Xu S."/>
            <person name="Brockmoeller T."/>
            <person name="Gaquerel E."/>
            <person name="Navarro A."/>
            <person name="Kuhl H."/>
            <person name="Gase K."/>
            <person name="Ling Z."/>
            <person name="Zhou W."/>
            <person name="Kreitzer C."/>
            <person name="Stanke M."/>
            <person name="Tang H."/>
            <person name="Lyons E."/>
            <person name="Pandey P."/>
            <person name="Pandey S.P."/>
            <person name="Timmermann B."/>
            <person name="Baldwin I.T."/>
        </authorList>
    </citation>
    <scope>NUCLEOTIDE SEQUENCE [LARGE SCALE GENOMIC DNA]</scope>
    <source>
        <strain evidence="1">UT</strain>
    </source>
</reference>
<comment type="caution">
    <text evidence="1">The sequence shown here is derived from an EMBL/GenBank/DDBJ whole genome shotgun (WGS) entry which is preliminary data.</text>
</comment>
<name>A0A314LHM6_NICAT</name>
<organism evidence="1 2">
    <name type="scientific">Nicotiana attenuata</name>
    <name type="common">Coyote tobacco</name>
    <dbReference type="NCBI Taxonomy" id="49451"/>
    <lineage>
        <taxon>Eukaryota</taxon>
        <taxon>Viridiplantae</taxon>
        <taxon>Streptophyta</taxon>
        <taxon>Embryophyta</taxon>
        <taxon>Tracheophyta</taxon>
        <taxon>Spermatophyta</taxon>
        <taxon>Magnoliopsida</taxon>
        <taxon>eudicotyledons</taxon>
        <taxon>Gunneridae</taxon>
        <taxon>Pentapetalae</taxon>
        <taxon>asterids</taxon>
        <taxon>lamiids</taxon>
        <taxon>Solanales</taxon>
        <taxon>Solanaceae</taxon>
        <taxon>Nicotianoideae</taxon>
        <taxon>Nicotianeae</taxon>
        <taxon>Nicotiana</taxon>
    </lineage>
</organism>
<dbReference type="Gramene" id="OIT40519">
    <property type="protein sequence ID" value="OIT40519"/>
    <property type="gene ID" value="A4A49_12454"/>
</dbReference>
<evidence type="ECO:0000313" key="2">
    <source>
        <dbReference type="Proteomes" id="UP000187609"/>
    </source>
</evidence>
<proteinExistence type="predicted"/>
<sequence>MDGVSQVGNARLDATAVVNATGVNDTVATGEEAKAGVTDGDRPTVTLGKLADKSTSVEATVEENHVDVMELEYAASTGYRVVNVVEAKQPQVSAAMEQAAPGVLTPNGALNTNVDRATPRVVHSMAKGVVQVLDIQGKVGQQLKGGTNNKDGDWLVVDFVQQSSSSKKVPVHKVLSSAAKNITVSNSFDASMNERDLEDIGKKGSRLIVSQS</sequence>
<accession>A0A314LHM6</accession>